<evidence type="ECO:0000256" key="17">
    <source>
        <dbReference type="ARBA" id="ARBA00031145"/>
    </source>
</evidence>
<keyword evidence="12" id="KW-0808">Transferase</keyword>
<evidence type="ECO:0000256" key="8">
    <source>
        <dbReference type="ARBA" id="ARBA00015431"/>
    </source>
</evidence>
<evidence type="ECO:0000313" key="23">
    <source>
        <dbReference type="Proteomes" id="UP000005408"/>
    </source>
</evidence>
<dbReference type="Gene3D" id="3.40.980.10">
    <property type="entry name" value="MoaB/Mog-like domain"/>
    <property type="match status" value="1"/>
</dbReference>
<keyword evidence="16" id="KW-0067">ATP-binding</keyword>
<protein>
    <recommendedName>
        <fullName evidence="8">FAD synthase</fullName>
        <ecNumber evidence="7">2.7.7.2</ecNumber>
    </recommendedName>
    <alternativeName>
        <fullName evidence="17">FAD pyrophosphorylase</fullName>
    </alternativeName>
    <alternativeName>
        <fullName evidence="19">FMN adenylyltransferase</fullName>
    </alternativeName>
    <alternativeName>
        <fullName evidence="18">Flavin adenine dinucleotide synthase</fullName>
    </alternativeName>
</protein>
<keyword evidence="10" id="KW-0285">Flavoprotein</keyword>
<comment type="cofactor">
    <cofactor evidence="1">
        <name>Mg(2+)</name>
        <dbReference type="ChEBI" id="CHEBI:18420"/>
    </cofactor>
</comment>
<keyword evidence="9" id="KW-0963">Cytoplasm</keyword>
<dbReference type="GO" id="GO:0003919">
    <property type="term" value="F:FMN adenylyltransferase activity"/>
    <property type="evidence" value="ECO:0007669"/>
    <property type="project" value="UniProtKB-EC"/>
</dbReference>
<evidence type="ECO:0000256" key="5">
    <source>
        <dbReference type="ARBA" id="ARBA00006749"/>
    </source>
</evidence>
<dbReference type="PANTHER" id="PTHR23293">
    <property type="entry name" value="FAD SYNTHETASE-RELATED FMN ADENYLYLTRANSFERASE"/>
    <property type="match status" value="1"/>
</dbReference>
<dbReference type="EnsemblMetazoa" id="G4881.3">
    <property type="protein sequence ID" value="G4881.3:cds"/>
    <property type="gene ID" value="G4881"/>
</dbReference>
<keyword evidence="13" id="KW-0548">Nucleotidyltransferase</keyword>
<dbReference type="CDD" id="cd00885">
    <property type="entry name" value="cinA"/>
    <property type="match status" value="1"/>
</dbReference>
<evidence type="ECO:0000256" key="4">
    <source>
        <dbReference type="ARBA" id="ARBA00004726"/>
    </source>
</evidence>
<dbReference type="EC" id="2.7.7.2" evidence="7"/>
<evidence type="ECO:0000256" key="2">
    <source>
        <dbReference type="ARBA" id="ARBA00003316"/>
    </source>
</evidence>
<comment type="function">
    <text evidence="2">Catalyzes the adenylation of flavin mononucleotide (FMN) to form flavin adenine dinucleotide (FAD) coenzyme.</text>
</comment>
<organism evidence="22 23">
    <name type="scientific">Magallana gigas</name>
    <name type="common">Pacific oyster</name>
    <name type="synonym">Crassostrea gigas</name>
    <dbReference type="NCBI Taxonomy" id="29159"/>
    <lineage>
        <taxon>Eukaryota</taxon>
        <taxon>Metazoa</taxon>
        <taxon>Spiralia</taxon>
        <taxon>Lophotrochozoa</taxon>
        <taxon>Mollusca</taxon>
        <taxon>Bivalvia</taxon>
        <taxon>Autobranchia</taxon>
        <taxon>Pteriomorphia</taxon>
        <taxon>Ostreida</taxon>
        <taxon>Ostreoidea</taxon>
        <taxon>Ostreidae</taxon>
        <taxon>Magallana</taxon>
    </lineage>
</organism>
<dbReference type="InterPro" id="IPR056596">
    <property type="entry name" value="FLAD1_M"/>
</dbReference>
<name>A0A8W8N9A1_MAGGI</name>
<comment type="subcellular location">
    <subcellularLocation>
        <location evidence="3">Cytoplasm</location>
    </subcellularLocation>
</comment>
<dbReference type="Proteomes" id="UP000005408">
    <property type="component" value="Unassembled WGS sequence"/>
</dbReference>
<evidence type="ECO:0000256" key="10">
    <source>
        <dbReference type="ARBA" id="ARBA00022630"/>
    </source>
</evidence>
<keyword evidence="11" id="KW-0288">FMN</keyword>
<dbReference type="SMART" id="SM00852">
    <property type="entry name" value="MoCF_biosynth"/>
    <property type="match status" value="1"/>
</dbReference>
<evidence type="ECO:0000256" key="6">
    <source>
        <dbReference type="ARBA" id="ARBA00007589"/>
    </source>
</evidence>
<dbReference type="SUPFAM" id="SSF53218">
    <property type="entry name" value="Molybdenum cofactor biosynthesis proteins"/>
    <property type="match status" value="1"/>
</dbReference>
<evidence type="ECO:0000256" key="12">
    <source>
        <dbReference type="ARBA" id="ARBA00022679"/>
    </source>
</evidence>
<dbReference type="Pfam" id="PF24102">
    <property type="entry name" value="FLAD1_M"/>
    <property type="match status" value="1"/>
</dbReference>
<reference evidence="22" key="1">
    <citation type="submission" date="2022-08" db="UniProtKB">
        <authorList>
            <consortium name="EnsemblMetazoa"/>
        </authorList>
    </citation>
    <scope>IDENTIFICATION</scope>
    <source>
        <strain evidence="22">05x7-T-G4-1.051#20</strain>
    </source>
</reference>
<evidence type="ECO:0000313" key="22">
    <source>
        <dbReference type="EnsemblMetazoa" id="G4881.3:cds"/>
    </source>
</evidence>
<dbReference type="PANTHER" id="PTHR23293:SF9">
    <property type="entry name" value="FAD SYNTHASE"/>
    <property type="match status" value="1"/>
</dbReference>
<comment type="similarity">
    <text evidence="6">In the N-terminal section; belongs to the MoaB/Mog family.</text>
</comment>
<dbReference type="Pfam" id="PF00994">
    <property type="entry name" value="MoCF_biosynth"/>
    <property type="match status" value="1"/>
</dbReference>
<accession>A0A8W8N9A1</accession>
<dbReference type="GO" id="GO:0005737">
    <property type="term" value="C:cytoplasm"/>
    <property type="evidence" value="ECO:0007669"/>
    <property type="project" value="UniProtKB-SubCell"/>
</dbReference>
<evidence type="ECO:0000256" key="9">
    <source>
        <dbReference type="ARBA" id="ARBA00022490"/>
    </source>
</evidence>
<dbReference type="GO" id="GO:0006747">
    <property type="term" value="P:FAD biosynthetic process"/>
    <property type="evidence" value="ECO:0007669"/>
    <property type="project" value="TreeGrafter"/>
</dbReference>
<dbReference type="FunFam" id="3.40.50.620:FF:000113">
    <property type="entry name" value="FAD synthase"/>
    <property type="match status" value="1"/>
</dbReference>
<dbReference type="InterPro" id="IPR002500">
    <property type="entry name" value="PAPS_reduct_dom"/>
</dbReference>
<dbReference type="GO" id="GO:0005524">
    <property type="term" value="F:ATP binding"/>
    <property type="evidence" value="ECO:0007669"/>
    <property type="project" value="UniProtKB-KW"/>
</dbReference>
<evidence type="ECO:0000259" key="21">
    <source>
        <dbReference type="SMART" id="SM00852"/>
    </source>
</evidence>
<comment type="catalytic activity">
    <reaction evidence="20">
        <text>FMN + ATP + H(+) = FAD + diphosphate</text>
        <dbReference type="Rhea" id="RHEA:17237"/>
        <dbReference type="ChEBI" id="CHEBI:15378"/>
        <dbReference type="ChEBI" id="CHEBI:30616"/>
        <dbReference type="ChEBI" id="CHEBI:33019"/>
        <dbReference type="ChEBI" id="CHEBI:57692"/>
        <dbReference type="ChEBI" id="CHEBI:58210"/>
        <dbReference type="EC" id="2.7.7.2"/>
    </reaction>
</comment>
<evidence type="ECO:0000256" key="14">
    <source>
        <dbReference type="ARBA" id="ARBA00022741"/>
    </source>
</evidence>
<sequence>MERAVRRTTTLFKHIVCRRSLQMSLREYSAGIIVIGDEILKGQTTDTNSHFLCKHLFTLGVKVKKISVIGDDLEVIAKEVSEFSSKYTHVITSGGIGPTHDDKTFEGVAKAFDDDICPHPEIVELCKQFWGANLSSPKMKLAMIPKSARLEYGVNKKTGEKNKFPLVVVNNVYIFPGVPSLMERSFIALEDLFKNPDAHFYTEEIYVQQDEVSIAPILNEVDEEFKVDVTLGSYPDFHNNYYKVKLMLESSNPEQITKAATALKNKLPNDIIMGVYENCEQTYSDKELAPQHTESIVNYDSQPIVNAADRVYKLVESCSSDDVYGNNVQKAVSVLEECLQKYSLDEICIGFNGGKDCTALLHLYHAVVKRKYPGHQGKLKALYIKSKLPFPEVEKFTQISRDKYHLEMLHFEGRIKDSLGQLKANHPSIKAVIMGTRLTDPYSSHLEAFSMTDADWPQFMRVNPVLHWSYGHVWKFLRDLCLPYCSLYDRGYTSLGSMNNTHPNPLLQYVDEHGVLKYRPAYTLSDPTKERDGRN</sequence>
<evidence type="ECO:0000256" key="1">
    <source>
        <dbReference type="ARBA" id="ARBA00001946"/>
    </source>
</evidence>
<evidence type="ECO:0000256" key="18">
    <source>
        <dbReference type="ARBA" id="ARBA00031676"/>
    </source>
</evidence>
<dbReference type="InterPro" id="IPR036425">
    <property type="entry name" value="MoaB/Mog-like_dom_sf"/>
</dbReference>
<evidence type="ECO:0000256" key="3">
    <source>
        <dbReference type="ARBA" id="ARBA00004496"/>
    </source>
</evidence>
<evidence type="ECO:0000256" key="19">
    <source>
        <dbReference type="ARBA" id="ARBA00031871"/>
    </source>
</evidence>
<dbReference type="CDD" id="cd23948">
    <property type="entry name" value="FAD_synthase"/>
    <property type="match status" value="1"/>
</dbReference>
<evidence type="ECO:0000256" key="11">
    <source>
        <dbReference type="ARBA" id="ARBA00022643"/>
    </source>
</evidence>
<comment type="similarity">
    <text evidence="5">In the C-terminal section; belongs to the PAPS reductase family. FAD1 subfamily.</text>
</comment>
<dbReference type="InterPro" id="IPR014729">
    <property type="entry name" value="Rossmann-like_a/b/a_fold"/>
</dbReference>
<evidence type="ECO:0000256" key="7">
    <source>
        <dbReference type="ARBA" id="ARBA00012393"/>
    </source>
</evidence>
<proteinExistence type="inferred from homology"/>
<dbReference type="SUPFAM" id="SSF52402">
    <property type="entry name" value="Adenine nucleotide alpha hydrolases-like"/>
    <property type="match status" value="1"/>
</dbReference>
<dbReference type="AlphaFoldDB" id="A0A8W8N9A1"/>
<dbReference type="Gene3D" id="3.40.50.620">
    <property type="entry name" value="HUPs"/>
    <property type="match status" value="1"/>
</dbReference>
<dbReference type="InterPro" id="IPR001453">
    <property type="entry name" value="MoaB/Mog_dom"/>
</dbReference>
<evidence type="ECO:0000256" key="15">
    <source>
        <dbReference type="ARBA" id="ARBA00022827"/>
    </source>
</evidence>
<evidence type="ECO:0000256" key="20">
    <source>
        <dbReference type="ARBA" id="ARBA00049494"/>
    </source>
</evidence>
<keyword evidence="15" id="KW-0274">FAD</keyword>
<evidence type="ECO:0000256" key="13">
    <source>
        <dbReference type="ARBA" id="ARBA00022695"/>
    </source>
</evidence>
<keyword evidence="14" id="KW-0547">Nucleotide-binding</keyword>
<keyword evidence="23" id="KW-1185">Reference proteome</keyword>
<comment type="pathway">
    <text evidence="4">Cofactor biosynthesis; FAD biosynthesis; FAD from FMN: step 1/1.</text>
</comment>
<evidence type="ECO:0000256" key="16">
    <source>
        <dbReference type="ARBA" id="ARBA00022840"/>
    </source>
</evidence>
<dbReference type="Pfam" id="PF01507">
    <property type="entry name" value="PAPS_reduct"/>
    <property type="match status" value="2"/>
</dbReference>
<feature type="domain" description="MoaB/Mog" evidence="21">
    <location>
        <begin position="31"/>
        <end position="196"/>
    </location>
</feature>